<dbReference type="AlphaFoldDB" id="A0A3N6MB14"/>
<gene>
    <name evidence="2" type="ORF">EA472_10200</name>
</gene>
<feature type="domain" description="HD/PDEase" evidence="1">
    <location>
        <begin position="17"/>
        <end position="136"/>
    </location>
</feature>
<comment type="caution">
    <text evidence="2">The sequence shown here is derived from an EMBL/GenBank/DDBJ whole genome shotgun (WGS) entry which is preliminary data.</text>
</comment>
<dbReference type="PANTHER" id="PTHR33594">
    <property type="entry name" value="SUPERFAMILY HYDROLASE, PUTATIVE (AFU_ORTHOLOGUE AFUA_1G03035)-RELATED"/>
    <property type="match status" value="1"/>
</dbReference>
<sequence length="210" mass="23540">MLETVRSRARPYFADASPAHDWNHVERVEALSETLLERNPESADERVVTLAVFLHDVGRAREDRGEIDDHAHWGALEAERILADVGAEAETIERVRHCVRSHRYSNDVEPKTLEAKLLSDADNLDALGAVGVARVFSYGGENGNAIHDPSVSPAADESPAEQTGYEHLHEKILALPERMYTDPGRELAHERTRFVREFADRLESEIAGER</sequence>
<organism evidence="2 3">
    <name type="scientific">Natrarchaeobius chitinivorans</name>
    <dbReference type="NCBI Taxonomy" id="1679083"/>
    <lineage>
        <taxon>Archaea</taxon>
        <taxon>Methanobacteriati</taxon>
        <taxon>Methanobacteriota</taxon>
        <taxon>Stenosarchaea group</taxon>
        <taxon>Halobacteria</taxon>
        <taxon>Halobacteriales</taxon>
        <taxon>Natrialbaceae</taxon>
        <taxon>Natrarchaeobius</taxon>
    </lineage>
</organism>
<protein>
    <submittedName>
        <fullName evidence="2">HD domain-containing protein</fullName>
    </submittedName>
</protein>
<evidence type="ECO:0000259" key="1">
    <source>
        <dbReference type="SMART" id="SM00471"/>
    </source>
</evidence>
<dbReference type="PANTHER" id="PTHR33594:SF1">
    <property type="entry name" value="HD_PDEASE DOMAIN-CONTAINING PROTEIN"/>
    <property type="match status" value="1"/>
</dbReference>
<dbReference type="Gene3D" id="1.10.3210.50">
    <property type="match status" value="1"/>
</dbReference>
<dbReference type="Pfam" id="PF01966">
    <property type="entry name" value="HD"/>
    <property type="match status" value="1"/>
</dbReference>
<dbReference type="SUPFAM" id="SSF109604">
    <property type="entry name" value="HD-domain/PDEase-like"/>
    <property type="match status" value="1"/>
</dbReference>
<dbReference type="OrthoDB" id="17914at2157"/>
<dbReference type="Proteomes" id="UP000281431">
    <property type="component" value="Unassembled WGS sequence"/>
</dbReference>
<dbReference type="EMBL" id="REFZ01000005">
    <property type="protein sequence ID" value="RQH00979.1"/>
    <property type="molecule type" value="Genomic_DNA"/>
</dbReference>
<name>A0A3N6MB14_NATCH</name>
<dbReference type="SMART" id="SM00471">
    <property type="entry name" value="HDc"/>
    <property type="match status" value="1"/>
</dbReference>
<dbReference type="InterPro" id="IPR003607">
    <property type="entry name" value="HD/PDEase_dom"/>
</dbReference>
<keyword evidence="3" id="KW-1185">Reference proteome</keyword>
<accession>A0A3N6MB14</accession>
<proteinExistence type="predicted"/>
<evidence type="ECO:0000313" key="2">
    <source>
        <dbReference type="EMBL" id="RQH00979.1"/>
    </source>
</evidence>
<dbReference type="InterPro" id="IPR006674">
    <property type="entry name" value="HD_domain"/>
</dbReference>
<reference evidence="2 3" key="1">
    <citation type="submission" date="2018-10" db="EMBL/GenBank/DDBJ databases">
        <title>Natrarchaeobius chitinivorans gen. nov., sp. nov., and Natrarchaeobius haloalkaliphilus sp. nov., alkaliphilic, chitin-utilizing haloarchaea from hypersaline alkaline lakes.</title>
        <authorList>
            <person name="Sorokin D.Y."/>
            <person name="Elcheninov A.G."/>
            <person name="Kostrikina N.A."/>
            <person name="Bale N.J."/>
            <person name="Sinninghe Damste J.S."/>
            <person name="Khijniak T.V."/>
            <person name="Kublanov I.V."/>
            <person name="Toshchakov S.V."/>
        </authorList>
    </citation>
    <scope>NUCLEOTIDE SEQUENCE [LARGE SCALE GENOMIC DNA]</scope>
    <source>
        <strain evidence="2 3">AArcht7</strain>
    </source>
</reference>
<evidence type="ECO:0000313" key="3">
    <source>
        <dbReference type="Proteomes" id="UP000281431"/>
    </source>
</evidence>
<dbReference type="CDD" id="cd00077">
    <property type="entry name" value="HDc"/>
    <property type="match status" value="1"/>
</dbReference>